<dbReference type="PANTHER" id="PTHR14963">
    <property type="entry name" value="RHO GTPASE ACTIVATING PROTEIN 18,19-RELATED"/>
    <property type="match status" value="1"/>
</dbReference>
<evidence type="ECO:0000256" key="2">
    <source>
        <dbReference type="SAM" id="MobiDB-lite"/>
    </source>
</evidence>
<sequence>MDADLEDYWAEYRIIQEAKLLDDFLNEESNVASGEDADGLDEAEWLVAAGLPQFSEKFLAGKEIGDVEVGHAVSMMSGPQAQAVRRRVHSLNHTLRQRGRQLRARHRKPDIRDVFRDVESWSTGSRSRSATPDSLDSTPPSPPSPWTAQVFQENSLPDAPIPSFVQIFDGPPSMTVQRNETRREVRRLPSAPLPHHNLFRRASRSGGDIVASETADGIIMVGYQRLGSVRYGMRTISGIRERGRSGSDPLHLSSSAPSVDNLIDEHQNKEGRDYVSDDRSRGSEEILYDGARRHSAGGVELGFEEMWRGEDPLEYQDTKDQKLNCSEDILGHTYIDWLSDEDVVKLRPLLFVELTAMMDSCGVHFHKRKPHKRKRKEDRNLFGVSLETLIENDQHLTNEAHNVPLVIQKVLHELERRGLDEEGVLRVAAHKGKVEALCLELENDFYSRPEHADTLLQRAPIHDLATMLKKLLRDFPEPLLSLELVDLFYQSHRVTDTSRALNLLVLLLPAIHRATLHALLSFMNNLIAHQAHNKMSAHNVAMIIAPSLFPPRYVRIEKEDLKAQVGLAAVSCRLTEMMLKCGDSLWNVPPRLLKQLRSLNDKEKLKLKENNKPMKKFLGRTRHVVRDQITRKIDNEVDFQEGVIRVNAPQFQLTEVPFTLTPSTRAGDVVLRLVEKAQQMPVIQAVSGHTKLGRRDIKSRALSELAPNGNLSCILSTADPDMAQQTHFLHEVGGNIGQRRIEPTASVLAIYQENPNAQWIIECDHRNGINQMFFRK</sequence>
<keyword evidence="1" id="KW-0343">GTPase activation</keyword>
<gene>
    <name evidence="4" type="ORF">LSTR_LSTR001709</name>
</gene>
<dbReference type="Pfam" id="PF25442">
    <property type="entry name" value="Ubiquitin_RHG40_C"/>
    <property type="match status" value="1"/>
</dbReference>
<keyword evidence="5" id="KW-1185">Reference proteome</keyword>
<evidence type="ECO:0000256" key="1">
    <source>
        <dbReference type="ARBA" id="ARBA00022468"/>
    </source>
</evidence>
<dbReference type="GO" id="GO:0007165">
    <property type="term" value="P:signal transduction"/>
    <property type="evidence" value="ECO:0007669"/>
    <property type="project" value="InterPro"/>
</dbReference>
<dbReference type="InterPro" id="IPR008936">
    <property type="entry name" value="Rho_GTPase_activation_prot"/>
</dbReference>
<dbReference type="SUPFAM" id="SSF48350">
    <property type="entry name" value="GTPase activation domain, GAP"/>
    <property type="match status" value="1"/>
</dbReference>
<dbReference type="FunCoup" id="A0A482XD85">
    <property type="interactions" value="126"/>
</dbReference>
<feature type="domain" description="Rho-GAP" evidence="3">
    <location>
        <begin position="384"/>
        <end position="586"/>
    </location>
</feature>
<organism evidence="4 5">
    <name type="scientific">Laodelphax striatellus</name>
    <name type="common">Small brown planthopper</name>
    <name type="synonym">Delphax striatella</name>
    <dbReference type="NCBI Taxonomy" id="195883"/>
    <lineage>
        <taxon>Eukaryota</taxon>
        <taxon>Metazoa</taxon>
        <taxon>Ecdysozoa</taxon>
        <taxon>Arthropoda</taxon>
        <taxon>Hexapoda</taxon>
        <taxon>Insecta</taxon>
        <taxon>Pterygota</taxon>
        <taxon>Neoptera</taxon>
        <taxon>Paraneoptera</taxon>
        <taxon>Hemiptera</taxon>
        <taxon>Auchenorrhyncha</taxon>
        <taxon>Fulgoroidea</taxon>
        <taxon>Delphacidae</taxon>
        <taxon>Criomorphinae</taxon>
        <taxon>Laodelphax</taxon>
    </lineage>
</organism>
<accession>A0A482XD85</accession>
<dbReference type="Proteomes" id="UP000291343">
    <property type="component" value="Unassembled WGS sequence"/>
</dbReference>
<dbReference type="Gene3D" id="1.10.555.10">
    <property type="entry name" value="Rho GTPase activation protein"/>
    <property type="match status" value="1"/>
</dbReference>
<dbReference type="InterPro" id="IPR000198">
    <property type="entry name" value="RhoGAP_dom"/>
</dbReference>
<dbReference type="GO" id="GO:0030833">
    <property type="term" value="P:regulation of actin filament polymerization"/>
    <property type="evidence" value="ECO:0007669"/>
    <property type="project" value="TreeGrafter"/>
</dbReference>
<comment type="caution">
    <text evidence="4">The sequence shown here is derived from an EMBL/GenBank/DDBJ whole genome shotgun (WGS) entry which is preliminary data.</text>
</comment>
<dbReference type="SMR" id="A0A482XD85"/>
<dbReference type="GO" id="GO:0005737">
    <property type="term" value="C:cytoplasm"/>
    <property type="evidence" value="ECO:0007669"/>
    <property type="project" value="TreeGrafter"/>
</dbReference>
<dbReference type="SMART" id="SM00324">
    <property type="entry name" value="RhoGAP"/>
    <property type="match status" value="1"/>
</dbReference>
<dbReference type="GO" id="GO:0051056">
    <property type="term" value="P:regulation of small GTPase mediated signal transduction"/>
    <property type="evidence" value="ECO:0007669"/>
    <property type="project" value="TreeGrafter"/>
</dbReference>
<proteinExistence type="predicted"/>
<evidence type="ECO:0000259" key="3">
    <source>
        <dbReference type="PROSITE" id="PS50238"/>
    </source>
</evidence>
<dbReference type="GO" id="GO:0005096">
    <property type="term" value="F:GTPase activator activity"/>
    <property type="evidence" value="ECO:0007669"/>
    <property type="project" value="UniProtKB-KW"/>
</dbReference>
<dbReference type="EMBL" id="QKKF02012754">
    <property type="protein sequence ID" value="RZF43448.1"/>
    <property type="molecule type" value="Genomic_DNA"/>
</dbReference>
<dbReference type="OrthoDB" id="27680at2759"/>
<dbReference type="STRING" id="195883.A0A482XD85"/>
<protein>
    <recommendedName>
        <fullName evidence="3">Rho-GAP domain-containing protein</fullName>
    </recommendedName>
</protein>
<dbReference type="PANTHER" id="PTHR14963:SF1">
    <property type="entry name" value="RHO GTPASE-ACTIVATING PROTEIN CONUNDRUM"/>
    <property type="match status" value="1"/>
</dbReference>
<dbReference type="Pfam" id="PF00620">
    <property type="entry name" value="RhoGAP"/>
    <property type="match status" value="1"/>
</dbReference>
<evidence type="ECO:0000313" key="5">
    <source>
        <dbReference type="Proteomes" id="UP000291343"/>
    </source>
</evidence>
<feature type="region of interest" description="Disordered" evidence="2">
    <location>
        <begin position="240"/>
        <end position="261"/>
    </location>
</feature>
<dbReference type="AlphaFoldDB" id="A0A482XD85"/>
<dbReference type="InterPro" id="IPR057323">
    <property type="entry name" value="RHG40/28/18_ubiquitin"/>
</dbReference>
<reference evidence="4 5" key="1">
    <citation type="journal article" date="2017" name="Gigascience">
        <title>Genome sequence of the small brown planthopper, Laodelphax striatellus.</title>
        <authorList>
            <person name="Zhu J."/>
            <person name="Jiang F."/>
            <person name="Wang X."/>
            <person name="Yang P."/>
            <person name="Bao Y."/>
            <person name="Zhao W."/>
            <person name="Wang W."/>
            <person name="Lu H."/>
            <person name="Wang Q."/>
            <person name="Cui N."/>
            <person name="Li J."/>
            <person name="Chen X."/>
            <person name="Luo L."/>
            <person name="Yu J."/>
            <person name="Kang L."/>
            <person name="Cui F."/>
        </authorList>
    </citation>
    <scope>NUCLEOTIDE SEQUENCE [LARGE SCALE GENOMIC DNA]</scope>
    <source>
        <strain evidence="4">Lst14</strain>
    </source>
</reference>
<name>A0A482XD85_LAOST</name>
<dbReference type="PROSITE" id="PS50238">
    <property type="entry name" value="RHOGAP"/>
    <property type="match status" value="1"/>
</dbReference>
<feature type="region of interest" description="Disordered" evidence="2">
    <location>
        <begin position="119"/>
        <end position="149"/>
    </location>
</feature>
<evidence type="ECO:0000313" key="4">
    <source>
        <dbReference type="EMBL" id="RZF43448.1"/>
    </source>
</evidence>
<dbReference type="InParanoid" id="A0A482XD85"/>
<feature type="compositionally biased region" description="Polar residues" evidence="2">
    <location>
        <begin position="120"/>
        <end position="130"/>
    </location>
</feature>